<gene>
    <name evidence="1" type="ORF">EJ03DRAFT_347205</name>
</gene>
<dbReference type="Proteomes" id="UP000799436">
    <property type="component" value="Unassembled WGS sequence"/>
</dbReference>
<keyword evidence="2" id="KW-1185">Reference proteome</keyword>
<name>A0A6G1LLL7_9PEZI</name>
<organism evidence="1 2">
    <name type="scientific">Teratosphaeria nubilosa</name>
    <dbReference type="NCBI Taxonomy" id="161662"/>
    <lineage>
        <taxon>Eukaryota</taxon>
        <taxon>Fungi</taxon>
        <taxon>Dikarya</taxon>
        <taxon>Ascomycota</taxon>
        <taxon>Pezizomycotina</taxon>
        <taxon>Dothideomycetes</taxon>
        <taxon>Dothideomycetidae</taxon>
        <taxon>Mycosphaerellales</taxon>
        <taxon>Teratosphaeriaceae</taxon>
        <taxon>Teratosphaeria</taxon>
    </lineage>
</organism>
<dbReference type="AlphaFoldDB" id="A0A6G1LLL7"/>
<sequence>MATHCSGPLRRGKRLCSKALGIEAQPAFWCSVCKIFDYCQDCVNAKTIRTLCRDQTHQLRMYKKPEGRQAWKILCLLPVLHHLELARFFFGRANGKSGVLKDTLKELSAYVVEHYAEDDRYAAWQLIARLNDEVKQKQNDAGAEEIAKLQGKAFRQQRVERMRVLNVKLAWEELKAAREVLVKNENEQALKDLDARMKKMDDLGV</sequence>
<reference evidence="1" key="1">
    <citation type="journal article" date="2020" name="Stud. Mycol.">
        <title>101 Dothideomycetes genomes: a test case for predicting lifestyles and emergence of pathogens.</title>
        <authorList>
            <person name="Haridas S."/>
            <person name="Albert R."/>
            <person name="Binder M."/>
            <person name="Bloem J."/>
            <person name="Labutti K."/>
            <person name="Salamov A."/>
            <person name="Andreopoulos B."/>
            <person name="Baker S."/>
            <person name="Barry K."/>
            <person name="Bills G."/>
            <person name="Bluhm B."/>
            <person name="Cannon C."/>
            <person name="Castanera R."/>
            <person name="Culley D."/>
            <person name="Daum C."/>
            <person name="Ezra D."/>
            <person name="Gonzalez J."/>
            <person name="Henrissat B."/>
            <person name="Kuo A."/>
            <person name="Liang C."/>
            <person name="Lipzen A."/>
            <person name="Lutzoni F."/>
            <person name="Magnuson J."/>
            <person name="Mondo S."/>
            <person name="Nolan M."/>
            <person name="Ohm R."/>
            <person name="Pangilinan J."/>
            <person name="Park H.-J."/>
            <person name="Ramirez L."/>
            <person name="Alfaro M."/>
            <person name="Sun H."/>
            <person name="Tritt A."/>
            <person name="Yoshinaga Y."/>
            <person name="Zwiers L.-H."/>
            <person name="Turgeon B."/>
            <person name="Goodwin S."/>
            <person name="Spatafora J."/>
            <person name="Crous P."/>
            <person name="Grigoriev I."/>
        </authorList>
    </citation>
    <scope>NUCLEOTIDE SEQUENCE</scope>
    <source>
        <strain evidence="1">CBS 116005</strain>
    </source>
</reference>
<dbReference type="EMBL" id="ML995809">
    <property type="protein sequence ID" value="KAF2773797.1"/>
    <property type="molecule type" value="Genomic_DNA"/>
</dbReference>
<accession>A0A6G1LLL7</accession>
<evidence type="ECO:0000313" key="1">
    <source>
        <dbReference type="EMBL" id="KAF2773797.1"/>
    </source>
</evidence>
<evidence type="ECO:0000313" key="2">
    <source>
        <dbReference type="Proteomes" id="UP000799436"/>
    </source>
</evidence>
<proteinExistence type="predicted"/>
<protein>
    <submittedName>
        <fullName evidence="1">Uncharacterized protein</fullName>
    </submittedName>
</protein>